<evidence type="ECO:0000313" key="5">
    <source>
        <dbReference type="Proteomes" id="UP001530315"/>
    </source>
</evidence>
<keyword evidence="1" id="KW-1133">Transmembrane helix</keyword>
<comment type="caution">
    <text evidence="4">The sequence shown here is derived from an EMBL/GenBank/DDBJ whole genome shotgun (WGS) entry which is preliminary data.</text>
</comment>
<feature type="transmembrane region" description="Helical" evidence="1">
    <location>
        <begin position="6"/>
        <end position="32"/>
    </location>
</feature>
<proteinExistence type="predicted"/>
<keyword evidence="1" id="KW-0472">Membrane</keyword>
<evidence type="ECO:0000256" key="1">
    <source>
        <dbReference type="SAM" id="Phobius"/>
    </source>
</evidence>
<dbReference type="InterPro" id="IPR054217">
    <property type="entry name" value="DUF6937"/>
</dbReference>
<evidence type="ECO:0000313" key="4">
    <source>
        <dbReference type="EMBL" id="KAL3761677.1"/>
    </source>
</evidence>
<dbReference type="InterPro" id="IPR054218">
    <property type="entry name" value="DUF6938"/>
</dbReference>
<organism evidence="4 5">
    <name type="scientific">Stephanodiscus triporus</name>
    <dbReference type="NCBI Taxonomy" id="2934178"/>
    <lineage>
        <taxon>Eukaryota</taxon>
        <taxon>Sar</taxon>
        <taxon>Stramenopiles</taxon>
        <taxon>Ochrophyta</taxon>
        <taxon>Bacillariophyta</taxon>
        <taxon>Coscinodiscophyceae</taxon>
        <taxon>Thalassiosirophycidae</taxon>
        <taxon>Stephanodiscales</taxon>
        <taxon>Stephanodiscaceae</taxon>
        <taxon>Stephanodiscus</taxon>
    </lineage>
</organism>
<keyword evidence="1" id="KW-0812">Transmembrane</keyword>
<accession>A0ABD3MHQ0</accession>
<feature type="domain" description="DUF6937" evidence="2">
    <location>
        <begin position="80"/>
        <end position="274"/>
    </location>
</feature>
<protein>
    <submittedName>
        <fullName evidence="4">Uncharacterized protein</fullName>
    </submittedName>
</protein>
<reference evidence="4 5" key="1">
    <citation type="submission" date="2024-10" db="EMBL/GenBank/DDBJ databases">
        <title>Updated reference genomes for cyclostephanoid diatoms.</title>
        <authorList>
            <person name="Roberts W.R."/>
            <person name="Alverson A.J."/>
        </authorList>
    </citation>
    <scope>NUCLEOTIDE SEQUENCE [LARGE SCALE GENOMIC DNA]</scope>
    <source>
        <strain evidence="4 5">AJA276-08</strain>
    </source>
</reference>
<keyword evidence="5" id="KW-1185">Reference proteome</keyword>
<dbReference type="Pfam" id="PF22052">
    <property type="entry name" value="DUF6937"/>
    <property type="match status" value="1"/>
</dbReference>
<dbReference type="EMBL" id="JALLAZ020001847">
    <property type="protein sequence ID" value="KAL3761677.1"/>
    <property type="molecule type" value="Genomic_DNA"/>
</dbReference>
<name>A0ABD3MHQ0_9STRA</name>
<gene>
    <name evidence="4" type="ORF">ACHAW5_002657</name>
</gene>
<dbReference type="AlphaFoldDB" id="A0ABD3MHQ0"/>
<evidence type="ECO:0000259" key="3">
    <source>
        <dbReference type="Pfam" id="PF22053"/>
    </source>
</evidence>
<dbReference type="Pfam" id="PF22053">
    <property type="entry name" value="DUF6938"/>
    <property type="match status" value="1"/>
</dbReference>
<feature type="domain" description="DUF6938" evidence="3">
    <location>
        <begin position="279"/>
        <end position="511"/>
    </location>
</feature>
<evidence type="ECO:0000259" key="2">
    <source>
        <dbReference type="Pfam" id="PF22052"/>
    </source>
</evidence>
<dbReference type="Proteomes" id="UP001530315">
    <property type="component" value="Unassembled WGS sequence"/>
</dbReference>
<sequence length="517" mass="56201">MADLPHFAVAFIGVAAVLAGLYLIWRVVLLLAPGWYNDMIKNNAVSVDDFVGGPPDPVSAFKSSVLNWFNVGGRVAKREGYPLKTAASDKVPGLIVTSRNESTPQSASVTAKPPVVVGTIRMGFGHHRIAYAATSWGLGGDGQIDRETWFHDFLSIDSEEAQMIKDLDHKYSKGSRIASELGGVAEKFWGMMTKSGDENSLRVTYQFAEHMIPLINGLDKNSPIIATHCMVACAAVAAGFTNVINLVIDNHAQWFVVVPGALNLVQGPSNYHSFLKMGVPEKDLALAGHWIPRDLVEGIPDACARRNARRKAGKPLRIIIPVGGAGAQKSFIVNMVGALSGLVKEGKVQLFLNAGDHEHMKEAFVGALESNGMEYGTVVDMNGLKSFKDEMMTEEPAKNVTLFTYEDYFTAVATTDILCNIADVLACKPSELAFYPIPKLMIRRVGDHEAYSALRASELGDGTLEVREVPLAIKYVNLFLTTNLLEVMNKSINDNNKIGLYDGCKNAMRLALERAGN</sequence>